<dbReference type="InterPro" id="IPR016667">
    <property type="entry name" value="Caps_polysacc_synth_CpsB/CapC"/>
</dbReference>
<name>A0A0F7D414_9STAP</name>
<keyword evidence="3 5" id="KW-0904">Protein phosphatase</keyword>
<sequence length="246" mass="27632">MIDIHNHLLMNVDDGPVSEDEVLNLLHQAIDQGITNIMLTPHHHAGSYMTPKDTVLEKLEEVQKLIDDNELDINVHHGQEIRINETIIADLNRGFNTSLNDSQYILVEMPFTELPPFYNKVIDELLEDGYTPVIAHPERCAEIAADHDKLAELVNKGALAQVTAGSITGDFGEDLQETGLEMVKNNLIHVVASDAHHAEVRPFMLRKAFETIDEELGEEYSERLKDNAQKIFADEPVLVDGTARIR</sequence>
<gene>
    <name evidence="6" type="ORF">AAT16_03950</name>
    <name evidence="7" type="ORF">SAMN05216235_0025</name>
</gene>
<reference evidence="8" key="2">
    <citation type="submission" date="2015-04" db="EMBL/GenBank/DDBJ databases">
        <title>Complete genome sequence of Salinicoccus halodurans strain H3B36, isolated from the Qaidam basin of China.</title>
        <authorList>
            <person name="Ma Y."/>
            <person name="Jiang K."/>
            <person name="Xue Y."/>
        </authorList>
    </citation>
    <scope>NUCLEOTIDE SEQUENCE [LARGE SCALE GENOMIC DNA]</scope>
    <source>
        <strain evidence="8">H3B36</strain>
    </source>
</reference>
<dbReference type="Pfam" id="PF19567">
    <property type="entry name" value="CpsB_CapC"/>
    <property type="match status" value="1"/>
</dbReference>
<dbReference type="SUPFAM" id="SSF89550">
    <property type="entry name" value="PHP domain-like"/>
    <property type="match status" value="1"/>
</dbReference>
<dbReference type="GO" id="GO:0030145">
    <property type="term" value="F:manganese ion binding"/>
    <property type="evidence" value="ECO:0007669"/>
    <property type="project" value="UniProtKB-UniRule"/>
</dbReference>
<comment type="similarity">
    <text evidence="1 5">Belongs to the metallo-dependent hydrolases superfamily. CpsB/CapC family.</text>
</comment>
<dbReference type="AlphaFoldDB" id="A0A0F7D414"/>
<reference evidence="6 8" key="1">
    <citation type="journal article" date="2015" name="Int. J. Syst. Evol. Microbiol.">
        <title>Complete genome sequence of Salinicoccus halodurans H3B36, isolated from the Qaidam Basin in China.</title>
        <authorList>
            <person name="Jiang K."/>
            <person name="Xue Y."/>
            <person name="Ma Y."/>
        </authorList>
    </citation>
    <scope>NUCLEOTIDE SEQUENCE [LARGE SCALE GENOMIC DNA]</scope>
    <source>
        <strain evidence="6 8">H3B36</strain>
    </source>
</reference>
<dbReference type="PIRSF" id="PIRSF016557">
    <property type="entry name" value="Caps_synth_CpsB"/>
    <property type="match status" value="1"/>
</dbReference>
<dbReference type="Proteomes" id="UP000034029">
    <property type="component" value="Chromosome"/>
</dbReference>
<dbReference type="Gene3D" id="3.20.20.140">
    <property type="entry name" value="Metal-dependent hydrolases"/>
    <property type="match status" value="1"/>
</dbReference>
<dbReference type="EMBL" id="FOTB01000001">
    <property type="protein sequence ID" value="SFK50566.1"/>
    <property type="molecule type" value="Genomic_DNA"/>
</dbReference>
<organism evidence="7 9">
    <name type="scientific">Salinicoccus halodurans</name>
    <dbReference type="NCBI Taxonomy" id="407035"/>
    <lineage>
        <taxon>Bacteria</taxon>
        <taxon>Bacillati</taxon>
        <taxon>Bacillota</taxon>
        <taxon>Bacilli</taxon>
        <taxon>Bacillales</taxon>
        <taxon>Staphylococcaceae</taxon>
        <taxon>Salinicoccus</taxon>
    </lineage>
</organism>
<comment type="catalytic activity">
    <reaction evidence="4 5">
        <text>O-phospho-L-tyrosyl-[protein] + H2O = L-tyrosyl-[protein] + phosphate</text>
        <dbReference type="Rhea" id="RHEA:10684"/>
        <dbReference type="Rhea" id="RHEA-COMP:10136"/>
        <dbReference type="Rhea" id="RHEA-COMP:20101"/>
        <dbReference type="ChEBI" id="CHEBI:15377"/>
        <dbReference type="ChEBI" id="CHEBI:43474"/>
        <dbReference type="ChEBI" id="CHEBI:46858"/>
        <dbReference type="ChEBI" id="CHEBI:61978"/>
        <dbReference type="EC" id="3.1.3.48"/>
    </reaction>
</comment>
<dbReference type="InterPro" id="IPR016195">
    <property type="entry name" value="Pol/histidinol_Pase-like"/>
</dbReference>
<dbReference type="RefSeq" id="WP_046789630.1">
    <property type="nucleotide sequence ID" value="NZ_CP011366.1"/>
</dbReference>
<dbReference type="PANTHER" id="PTHR39181:SF1">
    <property type="entry name" value="TYROSINE-PROTEIN PHOSPHATASE YWQE"/>
    <property type="match status" value="1"/>
</dbReference>
<dbReference type="KEGG" id="shv:AAT16_03950"/>
<reference evidence="7 9" key="3">
    <citation type="submission" date="2016-10" db="EMBL/GenBank/DDBJ databases">
        <authorList>
            <person name="Varghese N."/>
            <person name="Submissions S."/>
        </authorList>
    </citation>
    <scope>NUCLEOTIDE SEQUENCE [LARGE SCALE GENOMIC DNA]</scope>
    <source>
        <strain evidence="7 9">CGMCC 1.6501</strain>
    </source>
</reference>
<evidence type="ECO:0000256" key="5">
    <source>
        <dbReference type="PIRNR" id="PIRNR016557"/>
    </source>
</evidence>
<evidence type="ECO:0000256" key="1">
    <source>
        <dbReference type="ARBA" id="ARBA00005750"/>
    </source>
</evidence>
<evidence type="ECO:0000313" key="8">
    <source>
        <dbReference type="Proteomes" id="UP000034029"/>
    </source>
</evidence>
<dbReference type="EMBL" id="CP011366">
    <property type="protein sequence ID" value="AKG73440.1"/>
    <property type="molecule type" value="Genomic_DNA"/>
</dbReference>
<proteinExistence type="inferred from homology"/>
<dbReference type="Proteomes" id="UP000183090">
    <property type="component" value="Unassembled WGS sequence"/>
</dbReference>
<keyword evidence="2 5" id="KW-0378">Hydrolase</keyword>
<keyword evidence="8" id="KW-1185">Reference proteome</keyword>
<evidence type="ECO:0000313" key="6">
    <source>
        <dbReference type="EMBL" id="AKG73440.1"/>
    </source>
</evidence>
<dbReference type="PANTHER" id="PTHR39181">
    <property type="entry name" value="TYROSINE-PROTEIN PHOSPHATASE YWQE"/>
    <property type="match status" value="1"/>
</dbReference>
<evidence type="ECO:0000313" key="9">
    <source>
        <dbReference type="Proteomes" id="UP000183090"/>
    </source>
</evidence>
<evidence type="ECO:0000256" key="2">
    <source>
        <dbReference type="ARBA" id="ARBA00022801"/>
    </source>
</evidence>
<accession>A0A0F7D414</accession>
<dbReference type="EC" id="3.1.3.48" evidence="5"/>
<evidence type="ECO:0000256" key="4">
    <source>
        <dbReference type="ARBA" id="ARBA00051722"/>
    </source>
</evidence>
<protein>
    <recommendedName>
        <fullName evidence="5">Tyrosine-protein phosphatase</fullName>
        <ecNumber evidence="5">3.1.3.48</ecNumber>
    </recommendedName>
</protein>
<evidence type="ECO:0000313" key="7">
    <source>
        <dbReference type="EMBL" id="SFK50566.1"/>
    </source>
</evidence>
<evidence type="ECO:0000256" key="3">
    <source>
        <dbReference type="ARBA" id="ARBA00022912"/>
    </source>
</evidence>
<dbReference type="GO" id="GO:0004725">
    <property type="term" value="F:protein tyrosine phosphatase activity"/>
    <property type="evidence" value="ECO:0007669"/>
    <property type="project" value="UniProtKB-UniRule"/>
</dbReference>
<dbReference type="OrthoDB" id="9788539at2"/>